<organism evidence="1 2">
    <name type="scientific">Piloderma croceum (strain F 1598)</name>
    <dbReference type="NCBI Taxonomy" id="765440"/>
    <lineage>
        <taxon>Eukaryota</taxon>
        <taxon>Fungi</taxon>
        <taxon>Dikarya</taxon>
        <taxon>Basidiomycota</taxon>
        <taxon>Agaricomycotina</taxon>
        <taxon>Agaricomycetes</taxon>
        <taxon>Agaricomycetidae</taxon>
        <taxon>Atheliales</taxon>
        <taxon>Atheliaceae</taxon>
        <taxon>Piloderma</taxon>
    </lineage>
</organism>
<gene>
    <name evidence="1" type="ORF">PILCRDRAFT_502927</name>
</gene>
<reference evidence="2" key="2">
    <citation type="submission" date="2015-01" db="EMBL/GenBank/DDBJ databases">
        <title>Evolutionary Origins and Diversification of the Mycorrhizal Mutualists.</title>
        <authorList>
            <consortium name="DOE Joint Genome Institute"/>
            <consortium name="Mycorrhizal Genomics Consortium"/>
            <person name="Kohler A."/>
            <person name="Kuo A."/>
            <person name="Nagy L.G."/>
            <person name="Floudas D."/>
            <person name="Copeland A."/>
            <person name="Barry K.W."/>
            <person name="Cichocki N."/>
            <person name="Veneault-Fourrey C."/>
            <person name="LaButti K."/>
            <person name="Lindquist E.A."/>
            <person name="Lipzen A."/>
            <person name="Lundell T."/>
            <person name="Morin E."/>
            <person name="Murat C."/>
            <person name="Riley R."/>
            <person name="Ohm R."/>
            <person name="Sun H."/>
            <person name="Tunlid A."/>
            <person name="Henrissat B."/>
            <person name="Grigoriev I.V."/>
            <person name="Hibbett D.S."/>
            <person name="Martin F."/>
        </authorList>
    </citation>
    <scope>NUCLEOTIDE SEQUENCE [LARGE SCALE GENOMIC DNA]</scope>
    <source>
        <strain evidence="2">F 1598</strain>
    </source>
</reference>
<reference evidence="1 2" key="1">
    <citation type="submission" date="2014-04" db="EMBL/GenBank/DDBJ databases">
        <authorList>
            <consortium name="DOE Joint Genome Institute"/>
            <person name="Kuo A."/>
            <person name="Tarkka M."/>
            <person name="Buscot F."/>
            <person name="Kohler A."/>
            <person name="Nagy L.G."/>
            <person name="Floudas D."/>
            <person name="Copeland A."/>
            <person name="Barry K.W."/>
            <person name="Cichocki N."/>
            <person name="Veneault-Fourrey C."/>
            <person name="LaButti K."/>
            <person name="Lindquist E.A."/>
            <person name="Lipzen A."/>
            <person name="Lundell T."/>
            <person name="Morin E."/>
            <person name="Murat C."/>
            <person name="Sun H."/>
            <person name="Tunlid A."/>
            <person name="Henrissat B."/>
            <person name="Grigoriev I.V."/>
            <person name="Hibbett D.S."/>
            <person name="Martin F."/>
            <person name="Nordberg H.P."/>
            <person name="Cantor M.N."/>
            <person name="Hua S.X."/>
        </authorList>
    </citation>
    <scope>NUCLEOTIDE SEQUENCE [LARGE SCALE GENOMIC DNA]</scope>
    <source>
        <strain evidence="1 2">F 1598</strain>
    </source>
</reference>
<dbReference type="EMBL" id="KN833000">
    <property type="protein sequence ID" value="KIM81148.1"/>
    <property type="molecule type" value="Genomic_DNA"/>
</dbReference>
<sequence length="412" mass="46914">MSHSTGVVLLSFQLSPRYPIYYAVSPFSTNHVVSLTQSASRIEDMSHSVSEELPRIPPELIDEIIDHSASDKPTLATWARVSHSCATRIRPYLFRNVTLRISRLSRFEKILPTIARHIYRLEIIVDGRAKLHVLHGVNRVLDLLVDSGTDPRILHLVNVWFVKHGDIGICSWVPVTRFKHLEELVLKGWKFETFGEFDTLLHSFPLLSHIALEDLNAHSRVSALPLGSERYHMNLHHLSVKNISWFARPLNELLLATASTSQLSILECESDGSPLDRDLLGSQLRASSASLQSLRIGLYLTDPAQAEEFVEEFQSRHDLSLCTELLSLQLHMGTTGSARIVPFILSQAEFDDLDWRNIESILTRPMFNHLRKATLYFTDSTLSVPESFEMVRLQMPVLDKRGLVRLAERPFW</sequence>
<name>A0A0C3B4M8_PILCF</name>
<accession>A0A0C3B4M8</accession>
<evidence type="ECO:0008006" key="3">
    <source>
        <dbReference type="Google" id="ProtNLM"/>
    </source>
</evidence>
<dbReference type="HOGENOM" id="CLU_036316_4_1_1"/>
<keyword evidence="2" id="KW-1185">Reference proteome</keyword>
<evidence type="ECO:0000313" key="1">
    <source>
        <dbReference type="EMBL" id="KIM81148.1"/>
    </source>
</evidence>
<protein>
    <recommendedName>
        <fullName evidence="3">F-box domain-containing protein</fullName>
    </recommendedName>
</protein>
<dbReference type="OrthoDB" id="2734547at2759"/>
<proteinExistence type="predicted"/>
<dbReference type="InParanoid" id="A0A0C3B4M8"/>
<dbReference type="Proteomes" id="UP000054166">
    <property type="component" value="Unassembled WGS sequence"/>
</dbReference>
<dbReference type="AlphaFoldDB" id="A0A0C3B4M8"/>
<evidence type="ECO:0000313" key="2">
    <source>
        <dbReference type="Proteomes" id="UP000054166"/>
    </source>
</evidence>